<sequence>MGVLFRSNCAQGFSLDQMGRQIAECPLNMRLKWAHSAIGAMVMVVTTTSVCFNGGIRTISMPGKLEACPFCLQKLGSSFV</sequence>
<name>A0ABC8R4K9_9AQUA</name>
<keyword evidence="1" id="KW-1133">Transmembrane helix</keyword>
<keyword evidence="3" id="KW-1185">Reference proteome</keyword>
<keyword evidence="1" id="KW-0812">Transmembrane</keyword>
<dbReference type="Proteomes" id="UP001642360">
    <property type="component" value="Unassembled WGS sequence"/>
</dbReference>
<keyword evidence="1" id="KW-0472">Membrane</keyword>
<gene>
    <name evidence="2" type="ORF">ILEXP_LOCUS7117</name>
</gene>
<reference evidence="2 3" key="1">
    <citation type="submission" date="2024-02" db="EMBL/GenBank/DDBJ databases">
        <authorList>
            <person name="Vignale AGUSTIN F."/>
            <person name="Sosa J E."/>
            <person name="Modenutti C."/>
        </authorList>
    </citation>
    <scope>NUCLEOTIDE SEQUENCE [LARGE SCALE GENOMIC DNA]</scope>
</reference>
<comment type="caution">
    <text evidence="2">The sequence shown here is derived from an EMBL/GenBank/DDBJ whole genome shotgun (WGS) entry which is preliminary data.</text>
</comment>
<evidence type="ECO:0000313" key="3">
    <source>
        <dbReference type="Proteomes" id="UP001642360"/>
    </source>
</evidence>
<dbReference type="AlphaFoldDB" id="A0ABC8R4K9"/>
<evidence type="ECO:0000256" key="1">
    <source>
        <dbReference type="SAM" id="Phobius"/>
    </source>
</evidence>
<feature type="transmembrane region" description="Helical" evidence="1">
    <location>
        <begin position="37"/>
        <end position="56"/>
    </location>
</feature>
<organism evidence="2 3">
    <name type="scientific">Ilex paraguariensis</name>
    <name type="common">yerba mate</name>
    <dbReference type="NCBI Taxonomy" id="185542"/>
    <lineage>
        <taxon>Eukaryota</taxon>
        <taxon>Viridiplantae</taxon>
        <taxon>Streptophyta</taxon>
        <taxon>Embryophyta</taxon>
        <taxon>Tracheophyta</taxon>
        <taxon>Spermatophyta</taxon>
        <taxon>Magnoliopsida</taxon>
        <taxon>eudicotyledons</taxon>
        <taxon>Gunneridae</taxon>
        <taxon>Pentapetalae</taxon>
        <taxon>asterids</taxon>
        <taxon>campanulids</taxon>
        <taxon>Aquifoliales</taxon>
        <taxon>Aquifoliaceae</taxon>
        <taxon>Ilex</taxon>
    </lineage>
</organism>
<evidence type="ECO:0000313" key="2">
    <source>
        <dbReference type="EMBL" id="CAK9139718.1"/>
    </source>
</evidence>
<protein>
    <submittedName>
        <fullName evidence="2">Uncharacterized protein</fullName>
    </submittedName>
</protein>
<dbReference type="EMBL" id="CAUOFW020000981">
    <property type="protein sequence ID" value="CAK9139718.1"/>
    <property type="molecule type" value="Genomic_DNA"/>
</dbReference>
<accession>A0ABC8R4K9</accession>
<proteinExistence type="predicted"/>